<dbReference type="RefSeq" id="WP_188898026.1">
    <property type="nucleotide sequence ID" value="NZ_BMKS01000001.1"/>
</dbReference>
<evidence type="ECO:0000259" key="1">
    <source>
        <dbReference type="Pfam" id="PF01968"/>
    </source>
</evidence>
<dbReference type="PANTHER" id="PTHR11365:SF23">
    <property type="entry name" value="HYPOTHETICAL 5-OXOPROLINASE (EUROFUNG)-RELATED"/>
    <property type="match status" value="1"/>
</dbReference>
<feature type="domain" description="Hydantoinase A/oxoprolinase" evidence="1">
    <location>
        <begin position="201"/>
        <end position="491"/>
    </location>
</feature>
<proteinExistence type="predicted"/>
<dbReference type="InterPro" id="IPR002821">
    <property type="entry name" value="Hydantoinase_A"/>
</dbReference>
<comment type="caution">
    <text evidence="3">The sequence shown here is derived from an EMBL/GenBank/DDBJ whole genome shotgun (WGS) entry which is preliminary data.</text>
</comment>
<evidence type="ECO:0000313" key="4">
    <source>
        <dbReference type="Proteomes" id="UP000597507"/>
    </source>
</evidence>
<dbReference type="Pfam" id="PF01968">
    <property type="entry name" value="Hydantoinase_A"/>
    <property type="match status" value="1"/>
</dbReference>
<dbReference type="GO" id="GO:0005829">
    <property type="term" value="C:cytosol"/>
    <property type="evidence" value="ECO:0007669"/>
    <property type="project" value="TreeGrafter"/>
</dbReference>
<sequence length="691" mass="72359">MQIAFDIGGTFTDFALHDPADGRVAIWKVHTTPREPARALLDGLRARVAAGGLRPEAIDAALHATTIATNAILERKGARTALVTTAGFRDVLLIGRQKRYDTNNLHLDKPRPLVRRADTFEVTERVAPDGTVLKPLDEAEAEAVAARIAGGGYASVAVAFLHAYANPAHERRMAEILAARAPGVRISASSEVAPKWREYERTSTTVANAYVAPLVDGYLAELGRSLRELGIGAELSIMQSSGGLVSVELARAHPVRIVESGPAAGVLMCAEVGREEGCGHVMTFDMGGTTAKLGAIDDGVPATTPSFEVDAVNYRKGSGLPLSVTAIDLLEIGAGGGSIARTRMGLIAVGPDSAGAEPGPACYGRGGTEPTVTDANLVLGYLNPDFFNGGAQRLERAAAAEAIERAIARPLGLSLEQAAWGVHSVANASMERAMRIVSIERGRDPRRYALVAFGGAGPLHAGRLARALEIPRVVVPRGAGVGSALGLLTAERKVDLGITRVLRLDAGQSEALRATFAELEARLAAEARRMGGKGELAVRRSASMRYAGQGYELRVDLPSGPIGADYAATALRVFHDAYRREYGYNDPDAPVEATDWYAVATLPGTRAGAGFRLDGGAGSGDPVVGERLAFFPETGGMTPTRVVNRYALAPGQSVAGPALVEERESTTVVLPGDRVSVSAAGNLVIAIGDAR</sequence>
<gene>
    <name evidence="3" type="ORF">GCM10010964_04740</name>
</gene>
<evidence type="ECO:0000259" key="2">
    <source>
        <dbReference type="Pfam" id="PF05378"/>
    </source>
</evidence>
<keyword evidence="4" id="KW-1185">Reference proteome</keyword>
<dbReference type="GO" id="GO:0006749">
    <property type="term" value="P:glutathione metabolic process"/>
    <property type="evidence" value="ECO:0007669"/>
    <property type="project" value="TreeGrafter"/>
</dbReference>
<dbReference type="Pfam" id="PF05378">
    <property type="entry name" value="Hydant_A_N"/>
    <property type="match status" value="1"/>
</dbReference>
<dbReference type="InterPro" id="IPR045079">
    <property type="entry name" value="Oxoprolinase-like"/>
</dbReference>
<feature type="domain" description="Hydantoinase/oxoprolinase N-terminal" evidence="2">
    <location>
        <begin position="3"/>
        <end position="178"/>
    </location>
</feature>
<organism evidence="3 4">
    <name type="scientific">Caldovatus sediminis</name>
    <dbReference type="NCBI Taxonomy" id="2041189"/>
    <lineage>
        <taxon>Bacteria</taxon>
        <taxon>Pseudomonadati</taxon>
        <taxon>Pseudomonadota</taxon>
        <taxon>Alphaproteobacteria</taxon>
        <taxon>Acetobacterales</taxon>
        <taxon>Roseomonadaceae</taxon>
        <taxon>Caldovatus</taxon>
    </lineage>
</organism>
<dbReference type="Proteomes" id="UP000597507">
    <property type="component" value="Unassembled WGS sequence"/>
</dbReference>
<accession>A0A8J2Z8C9</accession>
<dbReference type="InterPro" id="IPR043129">
    <property type="entry name" value="ATPase_NBD"/>
</dbReference>
<protein>
    <submittedName>
        <fullName evidence="3">Methylhydantoinase</fullName>
    </submittedName>
</protein>
<evidence type="ECO:0000313" key="3">
    <source>
        <dbReference type="EMBL" id="GGG19559.1"/>
    </source>
</evidence>
<dbReference type="InterPro" id="IPR008040">
    <property type="entry name" value="Hydant_A_N"/>
</dbReference>
<dbReference type="GO" id="GO:0017168">
    <property type="term" value="F:5-oxoprolinase (ATP-hydrolyzing) activity"/>
    <property type="evidence" value="ECO:0007669"/>
    <property type="project" value="TreeGrafter"/>
</dbReference>
<dbReference type="EMBL" id="BMKS01000001">
    <property type="protein sequence ID" value="GGG19559.1"/>
    <property type="molecule type" value="Genomic_DNA"/>
</dbReference>
<dbReference type="AlphaFoldDB" id="A0A8J2Z8C9"/>
<name>A0A8J2Z8C9_9PROT</name>
<dbReference type="SUPFAM" id="SSF53067">
    <property type="entry name" value="Actin-like ATPase domain"/>
    <property type="match status" value="1"/>
</dbReference>
<reference evidence="3 4" key="1">
    <citation type="journal article" date="2014" name="Int. J. Syst. Evol. Microbiol.">
        <title>Complete genome sequence of Corynebacterium casei LMG S-19264T (=DSM 44701T), isolated from a smear-ripened cheese.</title>
        <authorList>
            <consortium name="US DOE Joint Genome Institute (JGI-PGF)"/>
            <person name="Walter F."/>
            <person name="Albersmeier A."/>
            <person name="Kalinowski J."/>
            <person name="Ruckert C."/>
        </authorList>
    </citation>
    <scope>NUCLEOTIDE SEQUENCE [LARGE SCALE GENOMIC DNA]</scope>
    <source>
        <strain evidence="3 4">CGMCC 1.16330</strain>
    </source>
</reference>
<dbReference type="PANTHER" id="PTHR11365">
    <property type="entry name" value="5-OXOPROLINASE RELATED"/>
    <property type="match status" value="1"/>
</dbReference>